<protein>
    <submittedName>
        <fullName evidence="1">Uncharacterized protein</fullName>
    </submittedName>
</protein>
<proteinExistence type="predicted"/>
<gene>
    <name evidence="1" type="ORF">BHS01_09850</name>
</gene>
<dbReference type="AlphaFoldDB" id="A0A7L4WGW4"/>
<dbReference type="KEGG" id="lpaa:BHS01_09850"/>
<dbReference type="EMBL" id="CP017195">
    <property type="protein sequence ID" value="QDJ28811.1"/>
    <property type="molecule type" value="Genomic_DNA"/>
</dbReference>
<evidence type="ECO:0000313" key="1">
    <source>
        <dbReference type="EMBL" id="QDJ28811.1"/>
    </source>
</evidence>
<accession>A0A7L4WGW4</accession>
<dbReference type="Proteomes" id="UP000516280">
    <property type="component" value="Chromosome"/>
</dbReference>
<reference evidence="1 2" key="1">
    <citation type="submission" date="2016-09" db="EMBL/GenBank/DDBJ databases">
        <title>Lactic acid bacteria from MAP meat Genome sequencing and assembly.</title>
        <authorList>
            <person name="Behr J."/>
            <person name="Hilgarth M."/>
            <person name="Vogel R.F."/>
        </authorList>
    </citation>
    <scope>NUCLEOTIDE SEQUENCE [LARGE SCALE GENOMIC DNA]</scope>
    <source>
        <strain evidence="1 2">TMW21615</strain>
    </source>
</reference>
<organism evidence="1 2">
    <name type="scientific">Pseudolactococcus paracarnosus</name>
    <dbReference type="NCBI Taxonomy" id="2749962"/>
    <lineage>
        <taxon>Bacteria</taxon>
        <taxon>Bacillati</taxon>
        <taxon>Bacillota</taxon>
        <taxon>Bacilli</taxon>
        <taxon>Lactobacillales</taxon>
        <taxon>Streptococcaceae</taxon>
        <taxon>Pseudolactococcus</taxon>
    </lineage>
</organism>
<name>A0A7L4WGW4_9LACT</name>
<evidence type="ECO:0000313" key="2">
    <source>
        <dbReference type="Proteomes" id="UP000516280"/>
    </source>
</evidence>
<sequence>MFDFHMIFLREMSVGANRFDNLDLISEKPQMSKKSAIIRDIITNKTKISKGSICLKTQNYFSGR</sequence>